<keyword evidence="4" id="KW-1185">Reference proteome</keyword>
<name>A0ABY1B6C3_9PSED</name>
<feature type="transmembrane region" description="Helical" evidence="1">
    <location>
        <begin position="97"/>
        <end position="116"/>
    </location>
</feature>
<protein>
    <submittedName>
        <fullName evidence="3">PAP2 superfamily protein</fullName>
    </submittedName>
</protein>
<sequence length="264" mass="29480">MFPDCLDRRWRLRPLLFCHLIAILLLVSWRWPVTRVYWDALDLALFHLLNAPVHDAGLWAHIWAIGSMRPVDLGVGVVMLAIMLKGGLVLRSEQVRLALFAFVTTLLVMLLIRVGFADLVRLLDWQRPSASLVVEGAARLSELFPEWEARWNMKDSASRSFPGDHASVLLLWALFLSGAAHGWRLLLVWALALLFVMPRLVAGAHWASDALVGGVLLSLLGLAWGGYTPLAGWAAQHLERLVQPLLRPLVALPVIGRLSVLQPR</sequence>
<dbReference type="EMBL" id="FOFP01000003">
    <property type="protein sequence ID" value="SEQ06570.1"/>
    <property type="molecule type" value="Genomic_DNA"/>
</dbReference>
<keyword evidence="1" id="KW-1133">Transmembrane helix</keyword>
<dbReference type="RefSeq" id="WP_069516394.1">
    <property type="nucleotide sequence ID" value="NZ_FOFP01000003.1"/>
</dbReference>
<dbReference type="InterPro" id="IPR036938">
    <property type="entry name" value="PAP2/HPO_sf"/>
</dbReference>
<organism evidence="3 4">
    <name type="scientific">Pseudomonas cuatrocienegasensis</name>
    <dbReference type="NCBI Taxonomy" id="543360"/>
    <lineage>
        <taxon>Bacteria</taxon>
        <taxon>Pseudomonadati</taxon>
        <taxon>Pseudomonadota</taxon>
        <taxon>Gammaproteobacteria</taxon>
        <taxon>Pseudomonadales</taxon>
        <taxon>Pseudomonadaceae</taxon>
        <taxon>Pseudomonas</taxon>
    </lineage>
</organism>
<keyword evidence="1" id="KW-0472">Membrane</keyword>
<accession>A0ABY1B6C3</accession>
<evidence type="ECO:0000313" key="4">
    <source>
        <dbReference type="Proteomes" id="UP000198512"/>
    </source>
</evidence>
<feature type="transmembrane region" description="Helical" evidence="1">
    <location>
        <begin position="206"/>
        <end position="225"/>
    </location>
</feature>
<proteinExistence type="predicted"/>
<dbReference type="Proteomes" id="UP000198512">
    <property type="component" value="Unassembled WGS sequence"/>
</dbReference>
<feature type="transmembrane region" description="Helical" evidence="1">
    <location>
        <begin position="12"/>
        <end position="31"/>
    </location>
</feature>
<keyword evidence="1" id="KW-0812">Transmembrane</keyword>
<dbReference type="InterPro" id="IPR000326">
    <property type="entry name" value="PAP2/HPO"/>
</dbReference>
<evidence type="ECO:0000256" key="1">
    <source>
        <dbReference type="SAM" id="Phobius"/>
    </source>
</evidence>
<feature type="transmembrane region" description="Helical" evidence="1">
    <location>
        <begin position="73"/>
        <end position="90"/>
    </location>
</feature>
<evidence type="ECO:0000259" key="2">
    <source>
        <dbReference type="Pfam" id="PF01569"/>
    </source>
</evidence>
<dbReference type="Pfam" id="PF01569">
    <property type="entry name" value="PAP2"/>
    <property type="match status" value="1"/>
</dbReference>
<gene>
    <name evidence="3" type="ORF">SAMN05216600_103153</name>
</gene>
<dbReference type="SUPFAM" id="SSF48317">
    <property type="entry name" value="Acid phosphatase/Vanadium-dependent haloperoxidase"/>
    <property type="match status" value="1"/>
</dbReference>
<feature type="domain" description="Phosphatidic acid phosphatase type 2/haloperoxidase" evidence="2">
    <location>
        <begin position="149"/>
        <end position="220"/>
    </location>
</feature>
<evidence type="ECO:0000313" key="3">
    <source>
        <dbReference type="EMBL" id="SEQ06570.1"/>
    </source>
</evidence>
<reference evidence="3 4" key="1">
    <citation type="submission" date="2016-10" db="EMBL/GenBank/DDBJ databases">
        <authorList>
            <person name="Varghese N."/>
            <person name="Submissions S."/>
        </authorList>
    </citation>
    <scope>NUCLEOTIDE SEQUENCE [LARGE SCALE GENOMIC DNA]</scope>
    <source>
        <strain evidence="3 4">CIP 109853</strain>
    </source>
</reference>
<comment type="caution">
    <text evidence="3">The sequence shown here is derived from an EMBL/GenBank/DDBJ whole genome shotgun (WGS) entry which is preliminary data.</text>
</comment>